<dbReference type="RefSeq" id="WP_092223120.1">
    <property type="nucleotide sequence ID" value="NZ_FNJI01000016.1"/>
</dbReference>
<dbReference type="Gene3D" id="3.30.390.50">
    <property type="entry name" value="CO dehydrogenase flavoprotein, C-terminal domain"/>
    <property type="match status" value="1"/>
</dbReference>
<dbReference type="InterPro" id="IPR051312">
    <property type="entry name" value="Diverse_Substr_Oxidored"/>
</dbReference>
<dbReference type="Pfam" id="PF03450">
    <property type="entry name" value="CO_deh_flav_C"/>
    <property type="match status" value="1"/>
</dbReference>
<reference evidence="5 6" key="1">
    <citation type="submission" date="2016-10" db="EMBL/GenBank/DDBJ databases">
        <authorList>
            <person name="de Groot N.N."/>
        </authorList>
    </citation>
    <scope>NUCLEOTIDE SEQUENCE [LARGE SCALE GENOMIC DNA]</scope>
    <source>
        <strain evidence="5 6">DSM 12130</strain>
    </source>
</reference>
<dbReference type="InterPro" id="IPR016167">
    <property type="entry name" value="FAD-bd_PCMH_sub1"/>
</dbReference>
<dbReference type="InterPro" id="IPR005107">
    <property type="entry name" value="CO_DH_flav_C"/>
</dbReference>
<dbReference type="InterPro" id="IPR036318">
    <property type="entry name" value="FAD-bd_PCMH-like_sf"/>
</dbReference>
<dbReference type="OrthoDB" id="9783813at2"/>
<evidence type="ECO:0000259" key="4">
    <source>
        <dbReference type="PROSITE" id="PS51387"/>
    </source>
</evidence>
<dbReference type="PANTHER" id="PTHR42659:SF2">
    <property type="entry name" value="XANTHINE DEHYDROGENASE SUBUNIT C-RELATED"/>
    <property type="match status" value="1"/>
</dbReference>
<dbReference type="STRING" id="91360.SAMN05660330_02401"/>
<sequence>MKNFIGSRALPEIKYHSPGKMDELLALISGCSGPVKIVAGCTDFIPALRTGRWTFANGVNVIDIKKIDELSGITVEGGMVRIGACTRLTQLVESPEILAHAPVLAQAAAQMASLQVRNSATIGGNICMSSPAADAAPPLLALDASVTLKDGEGEQEVALCDFFTGPGRNVMKPGQVLTRICVPVKKENEAAEFRKIGTRTAVIISVVSAAVRIRVVDGVCRDTRIALGSVAPTPVRVRQAESFLDGKRFNDENIDACAALAAEEITPISDLRASSEYRKDVARTLVKRSVMACRKRLV</sequence>
<dbReference type="PANTHER" id="PTHR42659">
    <property type="entry name" value="XANTHINE DEHYDROGENASE SUBUNIT C-RELATED"/>
    <property type="match status" value="1"/>
</dbReference>
<keyword evidence="3" id="KW-0560">Oxidoreductase</keyword>
<dbReference type="SUPFAM" id="SSF55447">
    <property type="entry name" value="CO dehydrogenase flavoprotein C-terminal domain-like"/>
    <property type="match status" value="1"/>
</dbReference>
<dbReference type="Proteomes" id="UP000199073">
    <property type="component" value="Unassembled WGS sequence"/>
</dbReference>
<evidence type="ECO:0000313" key="6">
    <source>
        <dbReference type="Proteomes" id="UP000199073"/>
    </source>
</evidence>
<dbReference type="InterPro" id="IPR002346">
    <property type="entry name" value="Mopterin_DH_FAD-bd"/>
</dbReference>
<name>A0A1H0RSC5_9BACT</name>
<dbReference type="InterPro" id="IPR016169">
    <property type="entry name" value="FAD-bd_PCMH_sub2"/>
</dbReference>
<dbReference type="Gene3D" id="3.30.465.10">
    <property type="match status" value="1"/>
</dbReference>
<organism evidence="5 6">
    <name type="scientific">Desulforhopalus singaporensis</name>
    <dbReference type="NCBI Taxonomy" id="91360"/>
    <lineage>
        <taxon>Bacteria</taxon>
        <taxon>Pseudomonadati</taxon>
        <taxon>Thermodesulfobacteriota</taxon>
        <taxon>Desulfobulbia</taxon>
        <taxon>Desulfobulbales</taxon>
        <taxon>Desulfocapsaceae</taxon>
        <taxon>Desulforhopalus</taxon>
    </lineage>
</organism>
<keyword evidence="2" id="KW-0274">FAD</keyword>
<dbReference type="InterPro" id="IPR036683">
    <property type="entry name" value="CO_DH_flav_C_dom_sf"/>
</dbReference>
<keyword evidence="6" id="KW-1185">Reference proteome</keyword>
<dbReference type="AlphaFoldDB" id="A0A1H0RSC5"/>
<dbReference type="SMART" id="SM01092">
    <property type="entry name" value="CO_deh_flav_C"/>
    <property type="match status" value="1"/>
</dbReference>
<dbReference type="Gene3D" id="3.30.43.10">
    <property type="entry name" value="Uridine Diphospho-n-acetylenolpyruvylglucosamine Reductase, domain 2"/>
    <property type="match status" value="1"/>
</dbReference>
<dbReference type="EMBL" id="FNJI01000016">
    <property type="protein sequence ID" value="SDP32315.1"/>
    <property type="molecule type" value="Genomic_DNA"/>
</dbReference>
<dbReference type="Pfam" id="PF00941">
    <property type="entry name" value="FAD_binding_5"/>
    <property type="match status" value="1"/>
</dbReference>
<dbReference type="GO" id="GO:0071949">
    <property type="term" value="F:FAD binding"/>
    <property type="evidence" value="ECO:0007669"/>
    <property type="project" value="InterPro"/>
</dbReference>
<evidence type="ECO:0000256" key="1">
    <source>
        <dbReference type="ARBA" id="ARBA00022630"/>
    </source>
</evidence>
<accession>A0A1H0RSC5</accession>
<gene>
    <name evidence="5" type="ORF">SAMN05660330_02401</name>
</gene>
<dbReference type="GO" id="GO:0016491">
    <property type="term" value="F:oxidoreductase activity"/>
    <property type="evidence" value="ECO:0007669"/>
    <property type="project" value="UniProtKB-KW"/>
</dbReference>
<protein>
    <submittedName>
        <fullName evidence="5">Carbon-monoxide dehydrogenase medium subunit</fullName>
    </submittedName>
</protein>
<feature type="domain" description="FAD-binding PCMH-type" evidence="4">
    <location>
        <begin position="8"/>
        <end position="187"/>
    </location>
</feature>
<evidence type="ECO:0000256" key="2">
    <source>
        <dbReference type="ARBA" id="ARBA00022827"/>
    </source>
</evidence>
<dbReference type="SUPFAM" id="SSF56176">
    <property type="entry name" value="FAD-binding/transporter-associated domain-like"/>
    <property type="match status" value="1"/>
</dbReference>
<proteinExistence type="predicted"/>
<dbReference type="PROSITE" id="PS51387">
    <property type="entry name" value="FAD_PCMH"/>
    <property type="match status" value="1"/>
</dbReference>
<keyword evidence="1" id="KW-0285">Flavoprotein</keyword>
<evidence type="ECO:0000313" key="5">
    <source>
        <dbReference type="EMBL" id="SDP32315.1"/>
    </source>
</evidence>
<dbReference type="InterPro" id="IPR016166">
    <property type="entry name" value="FAD-bd_PCMH"/>
</dbReference>
<evidence type="ECO:0000256" key="3">
    <source>
        <dbReference type="ARBA" id="ARBA00023002"/>
    </source>
</evidence>
<dbReference type="FunFam" id="3.30.465.10:FF:000017">
    <property type="entry name" value="Xanthine dehydrogenase, FAD binding subunit"/>
    <property type="match status" value="1"/>
</dbReference>